<accession>A0A371X736</accession>
<feature type="compositionally biased region" description="Basic and acidic residues" evidence="1">
    <location>
        <begin position="41"/>
        <end position="56"/>
    </location>
</feature>
<comment type="caution">
    <text evidence="2">The sequence shown here is derived from an EMBL/GenBank/DDBJ whole genome shotgun (WGS) entry which is preliminary data.</text>
</comment>
<feature type="compositionally biased region" description="Basic and acidic residues" evidence="1">
    <location>
        <begin position="188"/>
        <end position="198"/>
    </location>
</feature>
<dbReference type="EMBL" id="QURL01000002">
    <property type="protein sequence ID" value="RFC65026.1"/>
    <property type="molecule type" value="Genomic_DNA"/>
</dbReference>
<dbReference type="OrthoDB" id="9885369at2"/>
<organism evidence="2 3">
    <name type="scientific">Fulvimarina endophytica</name>
    <dbReference type="NCBI Taxonomy" id="2293836"/>
    <lineage>
        <taxon>Bacteria</taxon>
        <taxon>Pseudomonadati</taxon>
        <taxon>Pseudomonadota</taxon>
        <taxon>Alphaproteobacteria</taxon>
        <taxon>Hyphomicrobiales</taxon>
        <taxon>Aurantimonadaceae</taxon>
        <taxon>Fulvimarina</taxon>
    </lineage>
</organism>
<reference evidence="2 3" key="1">
    <citation type="submission" date="2018-08" db="EMBL/GenBank/DDBJ databases">
        <title>Fulvimarina sp. 85, whole genome shotgun sequence.</title>
        <authorList>
            <person name="Tuo L."/>
        </authorList>
    </citation>
    <scope>NUCLEOTIDE SEQUENCE [LARGE SCALE GENOMIC DNA]</scope>
    <source>
        <strain evidence="2 3">85</strain>
    </source>
</reference>
<dbReference type="Proteomes" id="UP000264310">
    <property type="component" value="Unassembled WGS sequence"/>
</dbReference>
<proteinExistence type="predicted"/>
<feature type="region of interest" description="Disordered" evidence="1">
    <location>
        <begin position="41"/>
        <end position="133"/>
    </location>
</feature>
<dbReference type="RefSeq" id="WP_116681924.1">
    <property type="nucleotide sequence ID" value="NZ_QURL01000002.1"/>
</dbReference>
<feature type="compositionally biased region" description="Basic and acidic residues" evidence="1">
    <location>
        <begin position="67"/>
        <end position="91"/>
    </location>
</feature>
<name>A0A371X736_9HYPH</name>
<feature type="compositionally biased region" description="Basic and acidic residues" evidence="1">
    <location>
        <begin position="102"/>
        <end position="114"/>
    </location>
</feature>
<feature type="region of interest" description="Disordered" evidence="1">
    <location>
        <begin position="176"/>
        <end position="233"/>
    </location>
</feature>
<dbReference type="AlphaFoldDB" id="A0A371X736"/>
<evidence type="ECO:0000313" key="3">
    <source>
        <dbReference type="Proteomes" id="UP000264310"/>
    </source>
</evidence>
<evidence type="ECO:0000256" key="1">
    <source>
        <dbReference type="SAM" id="MobiDB-lite"/>
    </source>
</evidence>
<sequence>MAGLLGFLAAGAAKGAGAGIVAEARARREAAISELEHSRLLQREQADRDFRSKEAATARGFQAEQNELSREESRLDREARREESRAGREEVMTGSDGVTLLRDGDTVRPVKDQDGNPIKSAPSKSNDPADVQTANWLVREGIATDSKEAWTILKRASEKQTTPADVERMVEKAVDTELGGGLVPPSREAIEESRERNRIRIRTNLGLETEEEPSRSTAPVSRPEGASDADIIKQANDALAAGAPANAVKARLESFGIDPSKVGL</sequence>
<protein>
    <submittedName>
        <fullName evidence="2">Uncharacterized protein</fullName>
    </submittedName>
</protein>
<keyword evidence="3" id="KW-1185">Reference proteome</keyword>
<evidence type="ECO:0000313" key="2">
    <source>
        <dbReference type="EMBL" id="RFC65026.1"/>
    </source>
</evidence>
<gene>
    <name evidence="2" type="ORF">DYI37_03940</name>
</gene>